<dbReference type="AlphaFoldDB" id="A0AAQ4DFJ3"/>
<organism evidence="1 2">
    <name type="scientific">Amblyomma americanum</name>
    <name type="common">Lone star tick</name>
    <dbReference type="NCBI Taxonomy" id="6943"/>
    <lineage>
        <taxon>Eukaryota</taxon>
        <taxon>Metazoa</taxon>
        <taxon>Ecdysozoa</taxon>
        <taxon>Arthropoda</taxon>
        <taxon>Chelicerata</taxon>
        <taxon>Arachnida</taxon>
        <taxon>Acari</taxon>
        <taxon>Parasitiformes</taxon>
        <taxon>Ixodida</taxon>
        <taxon>Ixodoidea</taxon>
        <taxon>Ixodidae</taxon>
        <taxon>Amblyomminae</taxon>
        <taxon>Amblyomma</taxon>
    </lineage>
</organism>
<reference evidence="1 2" key="1">
    <citation type="journal article" date="2023" name="Arcadia Sci">
        <title>De novo assembly of a long-read Amblyomma americanum tick genome.</title>
        <authorList>
            <person name="Chou S."/>
            <person name="Poskanzer K.E."/>
            <person name="Rollins M."/>
            <person name="Thuy-Boun P.S."/>
        </authorList>
    </citation>
    <scope>NUCLEOTIDE SEQUENCE [LARGE SCALE GENOMIC DNA]</scope>
    <source>
        <strain evidence="1">F_SG_1</strain>
        <tissue evidence="1">Salivary glands</tissue>
    </source>
</reference>
<sequence length="95" mass="10723">MRMQCTRRKVYQSFERPQRRGIVTGKSCAAVPTKGNVGLGLTLASRCRVLTLGRSISRRFRAFSLHVSNCFNGRMSSVTKQKESDNRSIVTLDTR</sequence>
<name>A0AAQ4DFJ3_AMBAM</name>
<keyword evidence="2" id="KW-1185">Reference proteome</keyword>
<gene>
    <name evidence="1" type="ORF">V5799_027500</name>
</gene>
<protein>
    <submittedName>
        <fullName evidence="1">Uncharacterized protein</fullName>
    </submittedName>
</protein>
<dbReference type="EMBL" id="JARKHS020031407">
    <property type="protein sequence ID" value="KAK8761233.1"/>
    <property type="molecule type" value="Genomic_DNA"/>
</dbReference>
<dbReference type="Proteomes" id="UP001321473">
    <property type="component" value="Unassembled WGS sequence"/>
</dbReference>
<evidence type="ECO:0000313" key="1">
    <source>
        <dbReference type="EMBL" id="KAK8761233.1"/>
    </source>
</evidence>
<comment type="caution">
    <text evidence="1">The sequence shown here is derived from an EMBL/GenBank/DDBJ whole genome shotgun (WGS) entry which is preliminary data.</text>
</comment>
<evidence type="ECO:0000313" key="2">
    <source>
        <dbReference type="Proteomes" id="UP001321473"/>
    </source>
</evidence>
<proteinExistence type="predicted"/>
<accession>A0AAQ4DFJ3</accession>